<feature type="region of interest" description="Disordered" evidence="1">
    <location>
        <begin position="1005"/>
        <end position="1042"/>
    </location>
</feature>
<dbReference type="SUPFAM" id="SSF55486">
    <property type="entry name" value="Metalloproteases ('zincins'), catalytic domain"/>
    <property type="match status" value="1"/>
</dbReference>
<keyword evidence="2" id="KW-0812">Transmembrane</keyword>
<sequence length="1089" mass="113853">MGRALATVLAALVVVSLTVGSVAVAGAATGPSTVDDPSAVEDRAVAEPSTVGERSPDAVRNGTAGGVTGATVDADERPAPLVEQWSETFDGERGDVIADIEGTDDGGVVFAGETRLAWDDSPTTQAWVGRVDSLTGDLDWQTAWGDGETRVCPDDLPCSTSYPDDTAGDIAPDGNGGFLVTGYSETLSARYVKRTGEGDCRYNVLLMRVSAGGATNADGAGDCTTWIGGASGVAPGATGSVVAGMHVASYRAGDTEPQWTAFQNSGIGFSDVIAVDDGYVAVGHRPNGPGTVAKIGPSGSVVWSRSVGSGSVVLRRVVETEDGSYAYAGWTERNGDLDALVGEATADGAINWTTTYGGNGYQSGVDLVEVSGGYVVAGANAETRPQNSLAAPYGDGWLFKVNASGQARWEKNFTREDQVGGFAAIETTDNGFVMAGGVKESQGLDRSTVESRDGWVARALRCVDTDGDGDTDDDDDALCDNWEDEGIDVDGDGQPDLDLPGMGADREHKDVLVEVDYMDCGAGGSESCSTPHDHEPTAESLDRVEAAFADAPVDNPDGETGVNVHLQVDDAVPEDRVLDFGGSFDMSEYFAIKYGDDRCSTGDDGGHFGTTDDRESDDCEKRLEARLLAYHYLLSGHNNSVGALGLAPTPGNDLMSFVSGPQTDDLVRERARRTHQNDSLEDRTIHEERVWLEAVTIMHELGHNLGLRHGGGDDRNNKPNYLSLMNYQYAHNYVGRATSLPGVDDDALARPNSDLDFSRERLPPLDETALTESAGLRGPGDERSIFIGNVSGEGPRRFVIPGSGEIDWNRDDRIAGSTSADVNYDGARTALTGYEDWSNLQYDFRETGWFRQQFSRFSDFHSEWTFRAHLDAGLGSPDVDGDGVSNYRDNCPLLGNAGQADGNGDGTGDACTRDTEAPVPQFGVEAVTVDGEPAVRFDASNSTDPEQRGVIAYTWDFGDESSGFGQSPTHAFAEAGEYSVALTVEDFDGDTATVERSVAVDAVAASDGEANADDGGDGDASSGDGGAESVDDPSSNGDASVAGPAAVGPLSALPGGLPGLGLGFVGGIAGGVVLVAGLASLGVLRRKES</sequence>
<dbReference type="InterPro" id="IPR013783">
    <property type="entry name" value="Ig-like_fold"/>
</dbReference>
<dbReference type="CDD" id="cd00146">
    <property type="entry name" value="PKD"/>
    <property type="match status" value="1"/>
</dbReference>
<dbReference type="RefSeq" id="WP_198063448.1">
    <property type="nucleotide sequence ID" value="NZ_CP065856.1"/>
</dbReference>
<evidence type="ECO:0000259" key="3">
    <source>
        <dbReference type="PROSITE" id="PS50093"/>
    </source>
</evidence>
<dbReference type="PANTHER" id="PTHR42754:SF1">
    <property type="entry name" value="LIPOPROTEIN"/>
    <property type="match status" value="1"/>
</dbReference>
<keyword evidence="2" id="KW-0472">Membrane</keyword>
<dbReference type="InterPro" id="IPR028974">
    <property type="entry name" value="TSP_type-3_rpt"/>
</dbReference>
<reference evidence="4 5" key="1">
    <citation type="submission" date="2020-12" db="EMBL/GenBank/DDBJ databases">
        <title>Halosimplex halophilum sp. nov. and Halosimplex salinum sp. nov., two new members of the genus Halosimplex.</title>
        <authorList>
            <person name="Cui H.L."/>
        </authorList>
    </citation>
    <scope>NUCLEOTIDE SEQUENCE [LARGE SCALE GENOMIC DNA]</scope>
    <source>
        <strain evidence="4 5">YGH94</strain>
    </source>
</reference>
<organism evidence="4 5">
    <name type="scientific">Halosimplex litoreum</name>
    <dbReference type="NCBI Taxonomy" id="1198301"/>
    <lineage>
        <taxon>Archaea</taxon>
        <taxon>Methanobacteriati</taxon>
        <taxon>Methanobacteriota</taxon>
        <taxon>Stenosarchaea group</taxon>
        <taxon>Halobacteria</taxon>
        <taxon>Halobacteriales</taxon>
        <taxon>Haloarculaceae</taxon>
        <taxon>Halosimplex</taxon>
    </lineage>
</organism>
<protein>
    <submittedName>
        <fullName evidence="4">PKD domain-containing protein</fullName>
    </submittedName>
</protein>
<dbReference type="OrthoDB" id="291824at2157"/>
<keyword evidence="5" id="KW-1185">Reference proteome</keyword>
<dbReference type="InterPro" id="IPR022409">
    <property type="entry name" value="PKD/Chitinase_dom"/>
</dbReference>
<dbReference type="PANTHER" id="PTHR42754">
    <property type="entry name" value="ENDOGLUCANASE"/>
    <property type="match status" value="1"/>
</dbReference>
<evidence type="ECO:0000256" key="2">
    <source>
        <dbReference type="SAM" id="Phobius"/>
    </source>
</evidence>
<proteinExistence type="predicted"/>
<feature type="region of interest" description="Disordered" evidence="1">
    <location>
        <begin position="46"/>
        <end position="77"/>
    </location>
</feature>
<dbReference type="Gene3D" id="3.40.390.10">
    <property type="entry name" value="Collagenase (Catalytic Domain)"/>
    <property type="match status" value="1"/>
</dbReference>
<evidence type="ECO:0000256" key="1">
    <source>
        <dbReference type="SAM" id="MobiDB-lite"/>
    </source>
</evidence>
<gene>
    <name evidence="4" type="ORF">I7X12_08795</name>
</gene>
<dbReference type="InterPro" id="IPR000601">
    <property type="entry name" value="PKD_dom"/>
</dbReference>
<dbReference type="Pfam" id="PF18911">
    <property type="entry name" value="PKD_4"/>
    <property type="match status" value="1"/>
</dbReference>
<keyword evidence="2" id="KW-1133">Transmembrane helix</keyword>
<dbReference type="EMBL" id="CP065856">
    <property type="protein sequence ID" value="QPV64684.1"/>
    <property type="molecule type" value="Genomic_DNA"/>
</dbReference>
<dbReference type="AlphaFoldDB" id="A0A7U3WAN9"/>
<feature type="transmembrane region" description="Helical" evidence="2">
    <location>
        <begin position="1060"/>
        <end position="1084"/>
    </location>
</feature>
<evidence type="ECO:0000313" key="4">
    <source>
        <dbReference type="EMBL" id="QPV64684.1"/>
    </source>
</evidence>
<dbReference type="Gene3D" id="2.60.40.10">
    <property type="entry name" value="Immunoglobulins"/>
    <property type="match status" value="1"/>
</dbReference>
<dbReference type="GO" id="GO:0005509">
    <property type="term" value="F:calcium ion binding"/>
    <property type="evidence" value="ECO:0007669"/>
    <property type="project" value="InterPro"/>
</dbReference>
<dbReference type="PROSITE" id="PS50093">
    <property type="entry name" value="PKD"/>
    <property type="match status" value="1"/>
</dbReference>
<dbReference type="GeneID" id="60588586"/>
<evidence type="ECO:0000313" key="5">
    <source>
        <dbReference type="Proteomes" id="UP000595001"/>
    </source>
</evidence>
<dbReference type="SMART" id="SM00089">
    <property type="entry name" value="PKD"/>
    <property type="match status" value="1"/>
</dbReference>
<dbReference type="SUPFAM" id="SSF103647">
    <property type="entry name" value="TSP type-3 repeat"/>
    <property type="match status" value="1"/>
</dbReference>
<dbReference type="InterPro" id="IPR035986">
    <property type="entry name" value="PKD_dom_sf"/>
</dbReference>
<dbReference type="KEGG" id="hlt:I7X12_08795"/>
<dbReference type="SUPFAM" id="SSF49299">
    <property type="entry name" value="PKD domain"/>
    <property type="match status" value="1"/>
</dbReference>
<dbReference type="GO" id="GO:0008237">
    <property type="term" value="F:metallopeptidase activity"/>
    <property type="evidence" value="ECO:0007669"/>
    <property type="project" value="InterPro"/>
</dbReference>
<dbReference type="Proteomes" id="UP000595001">
    <property type="component" value="Chromosome"/>
</dbReference>
<name>A0A7U3WAN9_9EURY</name>
<accession>A0A7U3WAN9</accession>
<feature type="domain" description="PKD" evidence="3">
    <location>
        <begin position="935"/>
        <end position="1007"/>
    </location>
</feature>
<dbReference type="InterPro" id="IPR024079">
    <property type="entry name" value="MetalloPept_cat_dom_sf"/>
</dbReference>